<protein>
    <recommendedName>
        <fullName evidence="4">Flagellar hook-length control protein FliK</fullName>
    </recommendedName>
</protein>
<feature type="non-terminal residue" evidence="2">
    <location>
        <position position="100"/>
    </location>
</feature>
<accession>A0A227J9X0</accession>
<reference evidence="2 3" key="1">
    <citation type="journal article" date="2017" name="Appl. Environ. Microbiol.">
        <title>Parallel evolution of two clades of a major Atlantic endemic Vibrio parahaemolyticus pathogen lineage by independent acquisition of related pathogenicity islands.</title>
        <authorList>
            <person name="Xu F."/>
            <person name="Gonzalez-Escalona N."/>
            <person name="Drees K.P."/>
            <person name="Sebra R.P."/>
            <person name="Cooper V.S."/>
            <person name="Jones S.H."/>
            <person name="Whistler C.A."/>
        </authorList>
    </citation>
    <scope>NUCLEOTIDE SEQUENCE [LARGE SCALE GENOMIC DNA]</scope>
    <source>
        <strain evidence="2 3">MAVP-3</strain>
    </source>
</reference>
<evidence type="ECO:0000313" key="3">
    <source>
        <dbReference type="Proteomes" id="UP000214596"/>
    </source>
</evidence>
<feature type="compositionally biased region" description="Low complexity" evidence="1">
    <location>
        <begin position="9"/>
        <end position="31"/>
    </location>
</feature>
<feature type="region of interest" description="Disordered" evidence="1">
    <location>
        <begin position="1"/>
        <end position="100"/>
    </location>
</feature>
<dbReference type="EMBL" id="NIXT01000918">
    <property type="protein sequence ID" value="OXE31913.1"/>
    <property type="molecule type" value="Genomic_DNA"/>
</dbReference>
<dbReference type="AlphaFoldDB" id="A0A227J9X0"/>
<sequence>MNVNLSNVSATSKTSTSESSAKAPTESSESKGFFETLAGVFTGSQKAEKAVTQTASTDAKTDVSTTEGEMVEKNGESQESVANRESVDGKAADALLEHEG</sequence>
<evidence type="ECO:0000313" key="2">
    <source>
        <dbReference type="EMBL" id="OXE31913.1"/>
    </source>
</evidence>
<evidence type="ECO:0000256" key="1">
    <source>
        <dbReference type="SAM" id="MobiDB-lite"/>
    </source>
</evidence>
<feature type="compositionally biased region" description="Polar residues" evidence="1">
    <location>
        <begin position="51"/>
        <end position="67"/>
    </location>
</feature>
<dbReference type="Proteomes" id="UP000214596">
    <property type="component" value="Unassembled WGS sequence"/>
</dbReference>
<name>A0A227J9X0_VIBPH</name>
<feature type="compositionally biased region" description="Basic and acidic residues" evidence="1">
    <location>
        <begin position="85"/>
        <end position="100"/>
    </location>
</feature>
<comment type="caution">
    <text evidence="2">The sequence shown here is derived from an EMBL/GenBank/DDBJ whole genome shotgun (WGS) entry which is preliminary data.</text>
</comment>
<evidence type="ECO:0008006" key="4">
    <source>
        <dbReference type="Google" id="ProtNLM"/>
    </source>
</evidence>
<gene>
    <name evidence="2" type="ORF">CA163_15390</name>
</gene>
<proteinExistence type="predicted"/>
<organism evidence="2 3">
    <name type="scientific">Vibrio parahaemolyticus</name>
    <dbReference type="NCBI Taxonomy" id="670"/>
    <lineage>
        <taxon>Bacteria</taxon>
        <taxon>Pseudomonadati</taxon>
        <taxon>Pseudomonadota</taxon>
        <taxon>Gammaproteobacteria</taxon>
        <taxon>Vibrionales</taxon>
        <taxon>Vibrionaceae</taxon>
        <taxon>Vibrio</taxon>
    </lineage>
</organism>